<feature type="signal peptide" evidence="10">
    <location>
        <begin position="1"/>
        <end position="28"/>
    </location>
</feature>
<dbReference type="Gene3D" id="1.10.4030.10">
    <property type="entry name" value="Porin chaperone SurA, peptide-binding domain"/>
    <property type="match status" value="1"/>
</dbReference>
<evidence type="ECO:0000256" key="3">
    <source>
        <dbReference type="ARBA" id="ARBA00022764"/>
    </source>
</evidence>
<gene>
    <name evidence="12" type="ORF">ACFSAG_06290</name>
</gene>
<evidence type="ECO:0000256" key="8">
    <source>
        <dbReference type="ARBA" id="ARBA00031484"/>
    </source>
</evidence>
<evidence type="ECO:0000313" key="13">
    <source>
        <dbReference type="Proteomes" id="UP001597215"/>
    </source>
</evidence>
<dbReference type="PROSITE" id="PS50198">
    <property type="entry name" value="PPIC_PPIASE_2"/>
    <property type="match status" value="1"/>
</dbReference>
<feature type="domain" description="PpiC" evidence="11">
    <location>
        <begin position="199"/>
        <end position="297"/>
    </location>
</feature>
<keyword evidence="5" id="KW-0143">Chaperone</keyword>
<dbReference type="PANTHER" id="PTHR47637">
    <property type="entry name" value="CHAPERONE SURA"/>
    <property type="match status" value="1"/>
</dbReference>
<dbReference type="InterPro" id="IPR027304">
    <property type="entry name" value="Trigger_fact/SurA_dom_sf"/>
</dbReference>
<organism evidence="12 13">
    <name type="scientific">Sphingorhabdus buctiana</name>
    <dbReference type="NCBI Taxonomy" id="1508805"/>
    <lineage>
        <taxon>Bacteria</taxon>
        <taxon>Pseudomonadati</taxon>
        <taxon>Pseudomonadota</taxon>
        <taxon>Alphaproteobacteria</taxon>
        <taxon>Sphingomonadales</taxon>
        <taxon>Sphingomonadaceae</taxon>
        <taxon>Sphingorhabdus</taxon>
    </lineage>
</organism>
<dbReference type="Pfam" id="PF09312">
    <property type="entry name" value="SurA_N"/>
    <property type="match status" value="1"/>
</dbReference>
<evidence type="ECO:0000256" key="2">
    <source>
        <dbReference type="ARBA" id="ARBA00022729"/>
    </source>
</evidence>
<keyword evidence="3" id="KW-0574">Periplasm</keyword>
<evidence type="ECO:0000256" key="4">
    <source>
        <dbReference type="ARBA" id="ARBA00023110"/>
    </source>
</evidence>
<protein>
    <recommendedName>
        <fullName evidence="1">Parvulin-like PPIase</fullName>
    </recommendedName>
    <alternativeName>
        <fullName evidence="7">Peptidyl-prolyl cis-trans isomerase plp</fullName>
    </alternativeName>
    <alternativeName>
        <fullName evidence="8">Rotamase plp</fullName>
    </alternativeName>
</protein>
<dbReference type="InterPro" id="IPR015391">
    <property type="entry name" value="SurA_N"/>
</dbReference>
<dbReference type="SUPFAM" id="SSF109998">
    <property type="entry name" value="Triger factor/SurA peptide-binding domain-like"/>
    <property type="match status" value="1"/>
</dbReference>
<dbReference type="EMBL" id="JBHUEL010000004">
    <property type="protein sequence ID" value="MFD1766449.1"/>
    <property type="molecule type" value="Genomic_DNA"/>
</dbReference>
<evidence type="ECO:0000259" key="11">
    <source>
        <dbReference type="PROSITE" id="PS50198"/>
    </source>
</evidence>
<evidence type="ECO:0000256" key="7">
    <source>
        <dbReference type="ARBA" id="ARBA00030642"/>
    </source>
</evidence>
<sequence>MKTFFRIALVSSVTAVMALTPASSQTVADDAAPQQALDIPEGGQLLAKPSDPNVRKATAIVNGEIITGTDVDQRLALIVIANENQLPPEEMARFRTQILQNLIDESLQIQEAAANEIEVTDAEVNQYFERVAEQNFKRSVADTDKYLTSRGSSIATLKRQIKAELSWNRLLSRNVRPFINVSDDEVNAIIERINTTKGTTEYRLGEIYLSATPENQEQVFANARKILEQIQQGGSFTAYARQFSEASTAAVGGDLGWVRLEQLPQSLATAAAEMSNNEIVAVPAPGGISLLLLIDRRQVATTDPRDSMLSLKQLAISFPAGMTEAQAGPVVKRFSEETQKIRGCGTADEIARTLSADVVNRDGIKVRDLPGPLQQIMLDLPVGQSTPPYGSMQDGIRVFVLCGRDAPEATTQESFDDVMSRLEDERINKRARLYLRDLRRDAIVEYN</sequence>
<dbReference type="Gene3D" id="3.10.50.40">
    <property type="match status" value="1"/>
</dbReference>
<reference evidence="13" key="1">
    <citation type="journal article" date="2019" name="Int. J. Syst. Evol. Microbiol.">
        <title>The Global Catalogue of Microorganisms (GCM) 10K type strain sequencing project: providing services to taxonomists for standard genome sequencing and annotation.</title>
        <authorList>
            <consortium name="The Broad Institute Genomics Platform"/>
            <consortium name="The Broad Institute Genome Sequencing Center for Infectious Disease"/>
            <person name="Wu L."/>
            <person name="Ma J."/>
        </authorList>
    </citation>
    <scope>NUCLEOTIDE SEQUENCE [LARGE SCALE GENOMIC DNA]</scope>
    <source>
        <strain evidence="13">CGMCC 1.12449</strain>
    </source>
</reference>
<dbReference type="Pfam" id="PF00639">
    <property type="entry name" value="Rotamase"/>
    <property type="match status" value="1"/>
</dbReference>
<evidence type="ECO:0000256" key="6">
    <source>
        <dbReference type="ARBA" id="ARBA00023235"/>
    </source>
</evidence>
<proteinExistence type="predicted"/>
<accession>A0ABW4MDQ1</accession>
<evidence type="ECO:0000256" key="9">
    <source>
        <dbReference type="PROSITE-ProRule" id="PRU00278"/>
    </source>
</evidence>
<keyword evidence="2 10" id="KW-0732">Signal</keyword>
<evidence type="ECO:0000313" key="12">
    <source>
        <dbReference type="EMBL" id="MFD1766449.1"/>
    </source>
</evidence>
<comment type="caution">
    <text evidence="12">The sequence shown here is derived from an EMBL/GenBank/DDBJ whole genome shotgun (WGS) entry which is preliminary data.</text>
</comment>
<dbReference type="InterPro" id="IPR000297">
    <property type="entry name" value="PPIase_PpiC"/>
</dbReference>
<evidence type="ECO:0000256" key="10">
    <source>
        <dbReference type="SAM" id="SignalP"/>
    </source>
</evidence>
<dbReference type="InterPro" id="IPR050280">
    <property type="entry name" value="OMP_Chaperone_SurA"/>
</dbReference>
<dbReference type="PANTHER" id="PTHR47637:SF1">
    <property type="entry name" value="CHAPERONE SURA"/>
    <property type="match status" value="1"/>
</dbReference>
<keyword evidence="4 9" id="KW-0697">Rotamase</keyword>
<evidence type="ECO:0000256" key="5">
    <source>
        <dbReference type="ARBA" id="ARBA00023186"/>
    </source>
</evidence>
<keyword evidence="6 9" id="KW-0413">Isomerase</keyword>
<evidence type="ECO:0000256" key="1">
    <source>
        <dbReference type="ARBA" id="ARBA00018370"/>
    </source>
</evidence>
<dbReference type="Proteomes" id="UP001597215">
    <property type="component" value="Unassembled WGS sequence"/>
</dbReference>
<dbReference type="InterPro" id="IPR046357">
    <property type="entry name" value="PPIase_dom_sf"/>
</dbReference>
<name>A0ABW4MDQ1_9SPHN</name>
<keyword evidence="13" id="KW-1185">Reference proteome</keyword>
<dbReference type="GO" id="GO:0003755">
    <property type="term" value="F:peptidyl-prolyl cis-trans isomerase activity"/>
    <property type="evidence" value="ECO:0007669"/>
    <property type="project" value="UniProtKB-EC"/>
</dbReference>
<feature type="chain" id="PRO_5047305472" description="Parvulin-like PPIase" evidence="10">
    <location>
        <begin position="29"/>
        <end position="447"/>
    </location>
</feature>
<dbReference type="SUPFAM" id="SSF54534">
    <property type="entry name" value="FKBP-like"/>
    <property type="match status" value="2"/>
</dbReference>